<comment type="similarity">
    <text evidence="1">Belongs to the pseudouridine synthase TruD family.</text>
</comment>
<evidence type="ECO:0000259" key="3">
    <source>
        <dbReference type="PROSITE" id="PS50984"/>
    </source>
</evidence>
<dbReference type="GO" id="GO:0160150">
    <property type="term" value="F:tRNA pseudouridine(13) synthase activity"/>
    <property type="evidence" value="ECO:0007669"/>
    <property type="project" value="UniProtKB-EC"/>
</dbReference>
<dbReference type="SUPFAM" id="SSF55120">
    <property type="entry name" value="Pseudouridine synthase"/>
    <property type="match status" value="1"/>
</dbReference>
<name>A0A098E7E9_9ZZZZ</name>
<dbReference type="InterPro" id="IPR020103">
    <property type="entry name" value="PsdUridine_synth_cat_dom_sf"/>
</dbReference>
<evidence type="ECO:0000256" key="2">
    <source>
        <dbReference type="ARBA" id="ARBA00023235"/>
    </source>
</evidence>
<keyword evidence="2 4" id="KW-0413">Isomerase</keyword>
<organism evidence="4">
    <name type="scientific">groundwater metagenome</name>
    <dbReference type="NCBI Taxonomy" id="717931"/>
    <lineage>
        <taxon>unclassified sequences</taxon>
        <taxon>metagenomes</taxon>
        <taxon>ecological metagenomes</taxon>
    </lineage>
</organism>
<dbReference type="PIRSF" id="PIRSF037016">
    <property type="entry name" value="Pseudouridin_synth_euk_prd"/>
    <property type="match status" value="1"/>
</dbReference>
<dbReference type="InterPro" id="IPR011760">
    <property type="entry name" value="PsdUridine_synth_TruD_insert"/>
</dbReference>
<dbReference type="AlphaFoldDB" id="A0A098E7E9"/>
<dbReference type="HAMAP" id="MF_01082">
    <property type="entry name" value="TruD"/>
    <property type="match status" value="1"/>
</dbReference>
<dbReference type="Gene3D" id="3.30.2350.20">
    <property type="entry name" value="TruD, catalytic domain"/>
    <property type="match status" value="1"/>
</dbReference>
<accession>A0A098E7E9</accession>
<reference evidence="4" key="1">
    <citation type="submission" date="2014-09" db="EMBL/GenBank/DDBJ databases">
        <authorList>
            <person name="Probst J Alexander"/>
        </authorList>
    </citation>
    <scope>NUCLEOTIDE SEQUENCE</scope>
</reference>
<dbReference type="InterPro" id="IPR042214">
    <property type="entry name" value="TruD_catalytic"/>
</dbReference>
<dbReference type="InterPro" id="IPR001656">
    <property type="entry name" value="PsdUridine_synth_TruD"/>
</dbReference>
<dbReference type="GO" id="GO:0003723">
    <property type="term" value="F:RNA binding"/>
    <property type="evidence" value="ECO:0007669"/>
    <property type="project" value="InterPro"/>
</dbReference>
<dbReference type="EC" id="5.4.99.27" evidence="4"/>
<dbReference type="PROSITE" id="PS50984">
    <property type="entry name" value="TRUD"/>
    <property type="match status" value="1"/>
</dbReference>
<dbReference type="PANTHER" id="PTHR13326:SF21">
    <property type="entry name" value="PSEUDOURIDYLATE SYNTHASE PUS7L"/>
    <property type="match status" value="1"/>
</dbReference>
<protein>
    <submittedName>
        <fullName evidence="4">Putative tRNA pseudouridine synthase D</fullName>
        <ecNumber evidence="4">5.4.99.27</ecNumber>
    </submittedName>
</protein>
<feature type="domain" description="TRUD" evidence="3">
    <location>
        <begin position="185"/>
        <end position="340"/>
    </location>
</feature>
<gene>
    <name evidence="4" type="ORF">MSIBF_A1450013</name>
</gene>
<dbReference type="Pfam" id="PF01142">
    <property type="entry name" value="TruD"/>
    <property type="match status" value="3"/>
</dbReference>
<sequence length="382" mass="44431">MKQTIFENEKSIGLEFYSSDTKGIGGIIKKDKNDFKVIEDSDVERDEKGEHLCIVVEKEDLTTENFIAILRGYLHLDSRFIGYAGNKDKNANTVQKISIPYSDEISKKTDELSLIDKFTDNNKNTGNDKFTGKFKITEKFRIKRKIRLGYLNGNFFEIYVRNCNNAQAETTERSNKILTEISNAGVPNYFGVQRFGANYDTHIYGRHLVLREYENLLEMLKKDNLFGRMIKDTNDPMRAVRSLPYFFLDIFIAGYQSYLFNKILSEKMKNFGLSRIECDYVNSKQDVVLPIIGYKSKFPTRETGEIINKVMEKEGITKEIFKHEIKFLSRKGDLRKINLNFKNFGYEVTGSKEASEKSDVLFKFWLEKGNYATVLMREFCKN</sequence>
<dbReference type="PANTHER" id="PTHR13326">
    <property type="entry name" value="TRNA PSEUDOURIDINE SYNTHASE D"/>
    <property type="match status" value="1"/>
</dbReference>
<evidence type="ECO:0000313" key="4">
    <source>
        <dbReference type="EMBL" id="CEG11439.1"/>
    </source>
</evidence>
<evidence type="ECO:0000256" key="1">
    <source>
        <dbReference type="ARBA" id="ARBA00007953"/>
    </source>
</evidence>
<dbReference type="GO" id="GO:0001522">
    <property type="term" value="P:pseudouridine synthesis"/>
    <property type="evidence" value="ECO:0007669"/>
    <property type="project" value="InterPro"/>
</dbReference>
<dbReference type="EMBL" id="CCXY01000052">
    <property type="protein sequence ID" value="CEG11439.1"/>
    <property type="molecule type" value="Genomic_DNA"/>
</dbReference>
<proteinExistence type="inferred from homology"/>